<keyword evidence="4" id="KW-1185">Reference proteome</keyword>
<keyword evidence="1" id="KW-0812">Transmembrane</keyword>
<feature type="domain" description="DUF6249" evidence="2">
    <location>
        <begin position="12"/>
        <end position="106"/>
    </location>
</feature>
<dbReference type="EMBL" id="JBHTHU010000009">
    <property type="protein sequence ID" value="MFD0750953.1"/>
    <property type="molecule type" value="Genomic_DNA"/>
</dbReference>
<feature type="transmembrane region" description="Helical" evidence="1">
    <location>
        <begin position="85"/>
        <end position="106"/>
    </location>
</feature>
<gene>
    <name evidence="3" type="ORF">ACFQZS_12430</name>
</gene>
<organism evidence="3 4">
    <name type="scientific">Mucilaginibacter calamicampi</name>
    <dbReference type="NCBI Taxonomy" id="1302352"/>
    <lineage>
        <taxon>Bacteria</taxon>
        <taxon>Pseudomonadati</taxon>
        <taxon>Bacteroidota</taxon>
        <taxon>Sphingobacteriia</taxon>
        <taxon>Sphingobacteriales</taxon>
        <taxon>Sphingobacteriaceae</taxon>
        <taxon>Mucilaginibacter</taxon>
    </lineage>
</organism>
<evidence type="ECO:0000259" key="2">
    <source>
        <dbReference type="Pfam" id="PF19762"/>
    </source>
</evidence>
<dbReference type="InterPro" id="IPR046216">
    <property type="entry name" value="DUF6249"/>
</dbReference>
<sequence>MSDGLEVVRDAIVSIVLFAAVFGLIYVYLVSRHRERMTILEKNVASPFKTADNINLLKYGIISLGIAVGVIIGYILYDLGLDENFAYTAMVFLFGGLSLIVAFFVVQKQNKQ</sequence>
<evidence type="ECO:0000256" key="1">
    <source>
        <dbReference type="SAM" id="Phobius"/>
    </source>
</evidence>
<name>A0ABW2YWV3_9SPHI</name>
<evidence type="ECO:0000313" key="3">
    <source>
        <dbReference type="EMBL" id="MFD0750953.1"/>
    </source>
</evidence>
<accession>A0ABW2YWV3</accession>
<keyword evidence="1" id="KW-1133">Transmembrane helix</keyword>
<feature type="transmembrane region" description="Helical" evidence="1">
    <location>
        <begin position="12"/>
        <end position="30"/>
    </location>
</feature>
<reference evidence="4" key="1">
    <citation type="journal article" date="2019" name="Int. J. Syst. Evol. Microbiol.">
        <title>The Global Catalogue of Microorganisms (GCM) 10K type strain sequencing project: providing services to taxonomists for standard genome sequencing and annotation.</title>
        <authorList>
            <consortium name="The Broad Institute Genomics Platform"/>
            <consortium name="The Broad Institute Genome Sequencing Center for Infectious Disease"/>
            <person name="Wu L."/>
            <person name="Ma J."/>
        </authorList>
    </citation>
    <scope>NUCLEOTIDE SEQUENCE [LARGE SCALE GENOMIC DNA]</scope>
    <source>
        <strain evidence="4">CCUG 63418</strain>
    </source>
</reference>
<comment type="caution">
    <text evidence="3">The sequence shown here is derived from an EMBL/GenBank/DDBJ whole genome shotgun (WGS) entry which is preliminary data.</text>
</comment>
<feature type="transmembrane region" description="Helical" evidence="1">
    <location>
        <begin position="56"/>
        <end position="79"/>
    </location>
</feature>
<dbReference type="Pfam" id="PF19762">
    <property type="entry name" value="DUF6249"/>
    <property type="match status" value="1"/>
</dbReference>
<proteinExistence type="predicted"/>
<keyword evidence="1" id="KW-0472">Membrane</keyword>
<dbReference type="RefSeq" id="WP_377100681.1">
    <property type="nucleotide sequence ID" value="NZ_JBHTHU010000009.1"/>
</dbReference>
<protein>
    <submittedName>
        <fullName evidence="3">DUF6249 domain-containing protein</fullName>
    </submittedName>
</protein>
<dbReference type="Proteomes" id="UP001596958">
    <property type="component" value="Unassembled WGS sequence"/>
</dbReference>
<evidence type="ECO:0000313" key="4">
    <source>
        <dbReference type="Proteomes" id="UP001596958"/>
    </source>
</evidence>